<accession>A0A563U4S9</accession>
<dbReference type="RefSeq" id="WP_146382626.1">
    <property type="nucleotide sequence ID" value="NZ_VOEJ01000007.1"/>
</dbReference>
<dbReference type="EMBL" id="VOEJ01000007">
    <property type="protein sequence ID" value="TWR26338.1"/>
    <property type="molecule type" value="Genomic_DNA"/>
</dbReference>
<dbReference type="GO" id="GO:0008233">
    <property type="term" value="F:peptidase activity"/>
    <property type="evidence" value="ECO:0007669"/>
    <property type="project" value="InterPro"/>
</dbReference>
<dbReference type="InterPro" id="IPR000073">
    <property type="entry name" value="AB_hydrolase_1"/>
</dbReference>
<evidence type="ECO:0000313" key="5">
    <source>
        <dbReference type="EMBL" id="TWR26338.1"/>
    </source>
</evidence>
<evidence type="ECO:0000256" key="2">
    <source>
        <dbReference type="ARBA" id="ARBA00022801"/>
    </source>
</evidence>
<evidence type="ECO:0000259" key="4">
    <source>
        <dbReference type="Pfam" id="PF00561"/>
    </source>
</evidence>
<gene>
    <name evidence="5" type="ORF">FPZ43_14325</name>
</gene>
<keyword evidence="3" id="KW-0732">Signal</keyword>
<feature type="domain" description="AB hydrolase-1" evidence="4">
    <location>
        <begin position="43"/>
        <end position="281"/>
    </location>
</feature>
<comment type="caution">
    <text evidence="5">The sequence shown here is derived from an EMBL/GenBank/DDBJ whole genome shotgun (WGS) entry which is preliminary data.</text>
</comment>
<dbReference type="GO" id="GO:0016020">
    <property type="term" value="C:membrane"/>
    <property type="evidence" value="ECO:0007669"/>
    <property type="project" value="TreeGrafter"/>
</dbReference>
<dbReference type="InterPro" id="IPR050266">
    <property type="entry name" value="AB_hydrolase_sf"/>
</dbReference>
<keyword evidence="2 5" id="KW-0378">Hydrolase</keyword>
<evidence type="ECO:0000313" key="6">
    <source>
        <dbReference type="Proteomes" id="UP000320042"/>
    </source>
</evidence>
<dbReference type="Pfam" id="PF00561">
    <property type="entry name" value="Abhydrolase_1"/>
    <property type="match status" value="1"/>
</dbReference>
<dbReference type="PRINTS" id="PR00793">
    <property type="entry name" value="PROAMNOPTASE"/>
</dbReference>
<proteinExistence type="inferred from homology"/>
<dbReference type="Proteomes" id="UP000320042">
    <property type="component" value="Unassembled WGS sequence"/>
</dbReference>
<dbReference type="AlphaFoldDB" id="A0A563U4S9"/>
<protein>
    <submittedName>
        <fullName evidence="5">Alpha/beta hydrolase</fullName>
    </submittedName>
</protein>
<dbReference type="InterPro" id="IPR029058">
    <property type="entry name" value="AB_hydrolase_fold"/>
</dbReference>
<name>A0A563U4S9_9SPHI</name>
<dbReference type="PANTHER" id="PTHR43798:SF31">
    <property type="entry name" value="AB HYDROLASE SUPERFAMILY PROTEIN YCLE"/>
    <property type="match status" value="1"/>
</dbReference>
<feature type="signal peptide" evidence="3">
    <location>
        <begin position="1"/>
        <end position="20"/>
    </location>
</feature>
<dbReference type="PRINTS" id="PR00111">
    <property type="entry name" value="ABHYDROLASE"/>
</dbReference>
<dbReference type="OrthoDB" id="9796770at2"/>
<dbReference type="Gene3D" id="3.40.50.1820">
    <property type="entry name" value="alpha/beta hydrolase"/>
    <property type="match status" value="1"/>
</dbReference>
<dbReference type="SUPFAM" id="SSF53474">
    <property type="entry name" value="alpha/beta-Hydrolases"/>
    <property type="match status" value="1"/>
</dbReference>
<dbReference type="GO" id="GO:0006508">
    <property type="term" value="P:proteolysis"/>
    <property type="evidence" value="ECO:0007669"/>
    <property type="project" value="InterPro"/>
</dbReference>
<reference evidence="5 6" key="1">
    <citation type="submission" date="2019-07" db="EMBL/GenBank/DDBJ databases">
        <authorList>
            <person name="Kim J."/>
        </authorList>
    </citation>
    <scope>NUCLEOTIDE SEQUENCE [LARGE SCALE GENOMIC DNA]</scope>
    <source>
        <strain evidence="6">dk17</strain>
    </source>
</reference>
<evidence type="ECO:0000256" key="3">
    <source>
        <dbReference type="SAM" id="SignalP"/>
    </source>
</evidence>
<sequence>MKRSLIILFVLLCPSAIVIAQNHFVIHSNDNVTLTVNEFGSGKPVVLLAGGPGFNAAYLEPIWKALPGYEFIVPDQRGTGHSFLTKIDSATMQVDRYVEDLDVLRKHLKLKKLVLAGHSWGGMLALAYAAKYPKNVDRLLLLGSGGITRDFFTYFNSNMKMRLREEDLAEAKASKGLAANLSAIWPGYFFNRQSAMATKSLVDTNLADHNAAKINNLTLQDYKRTGQSRAANLKKFRGSVYIIQGRQDPVGESTVYETKRIIPQTRISFIEKCGHLPWLEDDVSAARFYELIRNALD</sequence>
<feature type="chain" id="PRO_5022204505" evidence="3">
    <location>
        <begin position="21"/>
        <end position="297"/>
    </location>
</feature>
<dbReference type="InterPro" id="IPR002410">
    <property type="entry name" value="Peptidase_S33"/>
</dbReference>
<keyword evidence="6" id="KW-1185">Reference proteome</keyword>
<evidence type="ECO:0000256" key="1">
    <source>
        <dbReference type="ARBA" id="ARBA00010088"/>
    </source>
</evidence>
<organism evidence="5 6">
    <name type="scientific">Mucilaginibacter pallidiroseus</name>
    <dbReference type="NCBI Taxonomy" id="2599295"/>
    <lineage>
        <taxon>Bacteria</taxon>
        <taxon>Pseudomonadati</taxon>
        <taxon>Bacteroidota</taxon>
        <taxon>Sphingobacteriia</taxon>
        <taxon>Sphingobacteriales</taxon>
        <taxon>Sphingobacteriaceae</taxon>
        <taxon>Mucilaginibacter</taxon>
    </lineage>
</organism>
<comment type="similarity">
    <text evidence="1">Belongs to the peptidase S33 family.</text>
</comment>
<dbReference type="PANTHER" id="PTHR43798">
    <property type="entry name" value="MONOACYLGLYCEROL LIPASE"/>
    <property type="match status" value="1"/>
</dbReference>